<organism evidence="2 3">
    <name type="scientific">Actinokineospora alba</name>
    <dbReference type="NCBI Taxonomy" id="504798"/>
    <lineage>
        <taxon>Bacteria</taxon>
        <taxon>Bacillati</taxon>
        <taxon>Actinomycetota</taxon>
        <taxon>Actinomycetes</taxon>
        <taxon>Pseudonocardiales</taxon>
        <taxon>Pseudonocardiaceae</taxon>
        <taxon>Actinokineospora</taxon>
    </lineage>
</organism>
<dbReference type="SUPFAM" id="SSF159894">
    <property type="entry name" value="YgaC/TfoX-N like"/>
    <property type="match status" value="1"/>
</dbReference>
<sequence>MAYDEGLATRVRDLVRELPGMAEKKMFGGLAFLFQGNMSVGVLGEALIVRLDPADTEAALAEPGVRVFDFTGRPMKGWVLVDPEAHAEDEDLRRWVDVGVEYACSLPPK</sequence>
<keyword evidence="3" id="KW-1185">Reference proteome</keyword>
<feature type="domain" description="TfoX N-terminal" evidence="1">
    <location>
        <begin position="13"/>
        <end position="101"/>
    </location>
</feature>
<gene>
    <name evidence="2" type="ORF">SAMN05192558_11476</name>
</gene>
<dbReference type="RefSeq" id="WP_091383088.1">
    <property type="nucleotide sequence ID" value="NZ_FNDV01000012.1"/>
</dbReference>
<evidence type="ECO:0000313" key="3">
    <source>
        <dbReference type="Proteomes" id="UP000199651"/>
    </source>
</evidence>
<dbReference type="EMBL" id="FNJB01000014">
    <property type="protein sequence ID" value="SDP78505.1"/>
    <property type="molecule type" value="Genomic_DNA"/>
</dbReference>
<dbReference type="InterPro" id="IPR007076">
    <property type="entry name" value="TfoX_N"/>
</dbReference>
<dbReference type="OrthoDB" id="214902at2"/>
<dbReference type="Pfam" id="PF04993">
    <property type="entry name" value="TfoX_N"/>
    <property type="match status" value="1"/>
</dbReference>
<dbReference type="Proteomes" id="UP000199651">
    <property type="component" value="Unassembled WGS sequence"/>
</dbReference>
<dbReference type="STRING" id="504798.SAMN05421871_11276"/>
<dbReference type="AlphaFoldDB" id="A0A1H0VJX9"/>
<dbReference type="Gene3D" id="3.30.1460.30">
    <property type="entry name" value="YgaC/TfoX-N like chaperone"/>
    <property type="match status" value="1"/>
</dbReference>
<proteinExistence type="predicted"/>
<evidence type="ECO:0000259" key="1">
    <source>
        <dbReference type="Pfam" id="PF04993"/>
    </source>
</evidence>
<accession>A0A1H0VJX9</accession>
<name>A0A1H0VJX9_9PSEU</name>
<protein>
    <submittedName>
        <fullName evidence="2">TfoX N-terminal domain-containing protein</fullName>
    </submittedName>
</protein>
<evidence type="ECO:0000313" key="2">
    <source>
        <dbReference type="EMBL" id="SDP78505.1"/>
    </source>
</evidence>
<reference evidence="3" key="1">
    <citation type="submission" date="2016-10" db="EMBL/GenBank/DDBJ databases">
        <authorList>
            <person name="Varghese N."/>
            <person name="Submissions S."/>
        </authorList>
    </citation>
    <scope>NUCLEOTIDE SEQUENCE [LARGE SCALE GENOMIC DNA]</scope>
    <source>
        <strain evidence="3">IBRC-M 10655</strain>
    </source>
</reference>